<proteinExistence type="predicted"/>
<organism evidence="1 2">
    <name type="scientific">Budvicia aquatica</name>
    <dbReference type="NCBI Taxonomy" id="82979"/>
    <lineage>
        <taxon>Bacteria</taxon>
        <taxon>Pseudomonadati</taxon>
        <taxon>Pseudomonadota</taxon>
        <taxon>Gammaproteobacteria</taxon>
        <taxon>Enterobacterales</taxon>
        <taxon>Budviciaceae</taxon>
        <taxon>Budvicia</taxon>
    </lineage>
</organism>
<gene>
    <name evidence="1" type="ORF">NCTC12282_00069</name>
</gene>
<reference evidence="1 2" key="1">
    <citation type="submission" date="2019-03" db="EMBL/GenBank/DDBJ databases">
        <authorList>
            <consortium name="Pathogen Informatics"/>
        </authorList>
    </citation>
    <scope>NUCLEOTIDE SEQUENCE [LARGE SCALE GENOMIC DNA]</scope>
    <source>
        <strain evidence="1 2">NCTC12282</strain>
    </source>
</reference>
<dbReference type="EMBL" id="CAADJA010000002">
    <property type="protein sequence ID" value="VFS45197.1"/>
    <property type="molecule type" value="Genomic_DNA"/>
</dbReference>
<dbReference type="Proteomes" id="UP000373449">
    <property type="component" value="Unassembled WGS sequence"/>
</dbReference>
<evidence type="ECO:0000313" key="2">
    <source>
        <dbReference type="Proteomes" id="UP000373449"/>
    </source>
</evidence>
<protein>
    <submittedName>
        <fullName evidence="1">Transposase and inactivated derivatives</fullName>
    </submittedName>
</protein>
<name>A0A484Z9U6_9GAMM</name>
<evidence type="ECO:0000313" key="1">
    <source>
        <dbReference type="EMBL" id="VFS45197.1"/>
    </source>
</evidence>
<accession>A0A484Z9U6</accession>
<dbReference type="AlphaFoldDB" id="A0A484Z9U6"/>
<sequence>MKGFAATWNYKMLNMGFRYKQMRECFHCSSVDIYKYGYSRIGLQRYKCKSCNKTFQGKYINQKH</sequence>